<dbReference type="PANTHER" id="PTHR46438:SF2">
    <property type="entry name" value="ALPHA_BETA-HYDROLASES SUPERFAMILY PROTEIN"/>
    <property type="match status" value="1"/>
</dbReference>
<dbReference type="RefSeq" id="WP_110781125.1">
    <property type="nucleotide sequence ID" value="NZ_QJTI01000012.1"/>
</dbReference>
<protein>
    <submittedName>
        <fullName evidence="3">Pimeloyl-ACP methyl ester carboxylesterase</fullName>
    </submittedName>
</protein>
<dbReference type="Pfam" id="PF00561">
    <property type="entry name" value="Abhydrolase_1"/>
    <property type="match status" value="1"/>
</dbReference>
<feature type="domain" description="AB hydrolase-1" evidence="2">
    <location>
        <begin position="53"/>
        <end position="164"/>
    </location>
</feature>
<dbReference type="Gene3D" id="3.40.50.1820">
    <property type="entry name" value="alpha/beta hydrolase"/>
    <property type="match status" value="1"/>
</dbReference>
<dbReference type="Proteomes" id="UP000248148">
    <property type="component" value="Unassembled WGS sequence"/>
</dbReference>
<dbReference type="InterPro" id="IPR000073">
    <property type="entry name" value="AB_hydrolase_1"/>
</dbReference>
<feature type="region of interest" description="Disordered" evidence="1">
    <location>
        <begin position="1"/>
        <end position="20"/>
    </location>
</feature>
<comment type="caution">
    <text evidence="3">The sequence shown here is derived from an EMBL/GenBank/DDBJ whole genome shotgun (WGS) entry which is preliminary data.</text>
</comment>
<gene>
    <name evidence="3" type="ORF">BJ122_11265</name>
</gene>
<organism evidence="3 4">
    <name type="scientific">Rhodopseudomonas faecalis</name>
    <dbReference type="NCBI Taxonomy" id="99655"/>
    <lineage>
        <taxon>Bacteria</taxon>
        <taxon>Pseudomonadati</taxon>
        <taxon>Pseudomonadota</taxon>
        <taxon>Alphaproteobacteria</taxon>
        <taxon>Hyphomicrobiales</taxon>
        <taxon>Nitrobacteraceae</taxon>
        <taxon>Rhodopseudomonas</taxon>
    </lineage>
</organism>
<sequence length="325" mass="36051">MVTASAKTLGHAGSRSERSRAVLANPVGGQRTDIISVAGRIAIYAAGPEQSGPPLLLVHSVNAAASAFEVKPLYDHYARSRRVYAVDLPGFGQSERGSQNYTARMMTDALHEVIERIRELHDGAPVDVVALSLASEFAARAANERPEVFRTLGFISPTGFEGKPRDARTPGTLGRGWLLDALYFPLWDRQLFGLLTTRPVMRKFLEKAWGAKQIDEPLLDYCYQTTHQHGARHAPYHFVAGYLFSTDILRLYEGLTLPVWMVHGVRGDFIDYRHKSRVASRPNWQISVLKSGAFPHFEMLEVVTRSYDQFQAGLAAPEVTVSAAE</sequence>
<name>A0A318TCG5_9BRAD</name>
<proteinExistence type="predicted"/>
<evidence type="ECO:0000259" key="2">
    <source>
        <dbReference type="Pfam" id="PF00561"/>
    </source>
</evidence>
<dbReference type="InterPro" id="IPR029058">
    <property type="entry name" value="AB_hydrolase_fold"/>
</dbReference>
<dbReference type="PANTHER" id="PTHR46438">
    <property type="entry name" value="ALPHA/BETA-HYDROLASES SUPERFAMILY PROTEIN"/>
    <property type="match status" value="1"/>
</dbReference>
<keyword evidence="4" id="KW-1185">Reference proteome</keyword>
<dbReference type="SUPFAM" id="SSF53474">
    <property type="entry name" value="alpha/beta-Hydrolases"/>
    <property type="match status" value="1"/>
</dbReference>
<evidence type="ECO:0000256" key="1">
    <source>
        <dbReference type="SAM" id="MobiDB-lite"/>
    </source>
</evidence>
<dbReference type="EMBL" id="QJTI01000012">
    <property type="protein sequence ID" value="PYF02404.1"/>
    <property type="molecule type" value="Genomic_DNA"/>
</dbReference>
<dbReference type="AlphaFoldDB" id="A0A318TCG5"/>
<evidence type="ECO:0000313" key="4">
    <source>
        <dbReference type="Proteomes" id="UP000248148"/>
    </source>
</evidence>
<evidence type="ECO:0000313" key="3">
    <source>
        <dbReference type="EMBL" id="PYF02404.1"/>
    </source>
</evidence>
<dbReference type="OrthoDB" id="9808398at2"/>
<reference evidence="3 4" key="1">
    <citation type="submission" date="2018-06" db="EMBL/GenBank/DDBJ databases">
        <title>Genomic Encyclopedia of Archaeal and Bacterial Type Strains, Phase II (KMG-II): from individual species to whole genera.</title>
        <authorList>
            <person name="Goeker M."/>
        </authorList>
    </citation>
    <scope>NUCLEOTIDE SEQUENCE [LARGE SCALE GENOMIC DNA]</scope>
    <source>
        <strain evidence="3 4">JCM 11668</strain>
    </source>
</reference>
<accession>A0A318TCG5</accession>